<dbReference type="Gene3D" id="1.25.40.10">
    <property type="entry name" value="Tetratricopeptide repeat domain"/>
    <property type="match status" value="4"/>
</dbReference>
<protein>
    <submittedName>
        <fullName evidence="14">Cellulose synthase subunit BcsC-related outer membrane protein</fullName>
    </submittedName>
</protein>
<feature type="compositionally biased region" description="Low complexity" evidence="11">
    <location>
        <begin position="376"/>
        <end position="394"/>
    </location>
</feature>
<evidence type="ECO:0000259" key="13">
    <source>
        <dbReference type="Pfam" id="PF05420"/>
    </source>
</evidence>
<evidence type="ECO:0000256" key="9">
    <source>
        <dbReference type="ARBA" id="ARBA00023237"/>
    </source>
</evidence>
<feature type="repeat" description="TPR" evidence="10">
    <location>
        <begin position="631"/>
        <end position="664"/>
    </location>
</feature>
<comment type="similarity">
    <text evidence="3">Belongs to the AcsC/BcsC family.</text>
</comment>
<feature type="compositionally biased region" description="Low complexity" evidence="11">
    <location>
        <begin position="489"/>
        <end position="502"/>
    </location>
</feature>
<evidence type="ECO:0000256" key="12">
    <source>
        <dbReference type="SAM" id="Phobius"/>
    </source>
</evidence>
<feature type="compositionally biased region" description="Low complexity" evidence="11">
    <location>
        <begin position="272"/>
        <end position="297"/>
    </location>
</feature>
<feature type="compositionally biased region" description="Low complexity" evidence="11">
    <location>
        <begin position="521"/>
        <end position="554"/>
    </location>
</feature>
<dbReference type="PRINTS" id="PR01441">
    <property type="entry name" value="CELLSNTHASEC"/>
</dbReference>
<keyword evidence="9" id="KW-0998">Cell outer membrane</keyword>
<feature type="transmembrane region" description="Helical" evidence="12">
    <location>
        <begin position="31"/>
        <end position="57"/>
    </location>
</feature>
<evidence type="ECO:0000256" key="2">
    <source>
        <dbReference type="ARBA" id="ARBA00005186"/>
    </source>
</evidence>
<dbReference type="InterPro" id="IPR003921">
    <property type="entry name" value="Cell_synth_C"/>
</dbReference>
<dbReference type="Pfam" id="PF14559">
    <property type="entry name" value="TPR_19"/>
    <property type="match status" value="2"/>
</dbReference>
<keyword evidence="15" id="KW-1185">Reference proteome</keyword>
<gene>
    <name evidence="14" type="ORF">NO263_08850</name>
</gene>
<dbReference type="SMART" id="SM00028">
    <property type="entry name" value="TPR"/>
    <property type="match status" value="5"/>
</dbReference>
<comment type="pathway">
    <text evidence="2">Glycan metabolism; bacterial cellulose biosynthesis.</text>
</comment>
<accession>A0ABT3K5J9</accession>
<sequence>MMQHRATVPGPVVPRLSPTPRGRAPRRCATLLGATALWGMAMGGMAVGGVGVAGVLVCTPVAAWAQSASAGMAGDDATDWGDGTPAPAPSSQATRTAALDPASLEMRPATSAPDPASLEMRTAPSAPVQAPPAAPAAPAAPMFETHPVASAPATSGTRPGAPDPASLEMRPAPLDPASLEMRSPPPAPTAAPAAPATPAPASTSAKPSAPASGGASASSAPSSAASPDTDTDIGDDAPTDAAEGTSTNPAPSGKAAATPAPASAPTKPPASAPASTPAPASGSAPASSAPGSAASPDTDTDTGDDAPTDAAEGTSTGPAPSGKAVTPAPASAPAKPPASASSGTPAPASGSVPASSASGSAASPDTDTDTGDDAPTDAAEGTSTSPAPSGKATPAPAPASAPAKPPASASSGTPASASGSAPASSAPGSAASPDTDTDIGDDAPADEAEGASTGPAPSGKAAATPTPAPASASAKTPAPAANVPNGNRPAAAASGSTPAGAAASGGTGAEPPANATEDLSTDPAPSGTAAGASAPVGTPPASSTAASTKADTAPGGTGADTGGMSPNYGRQEAAPTPAPRVPDSHPYIVSDQDEANTPFAAPPTDITPMDAQRSQAIDAATQRLAHATEIFDLLLEEGHYWLTHRDMVRAHEAVHRALQIDPDSTDALFLQGRIEVARGNFEDATRLANELSHHQGVADEVAQLRGMIRTGPLNEKLLAEARALVAQGKMHDAMLKYRQLFGQGEPPPELAMEYYRILGGTPVGYAEARAKLADYVARNPHDLGAALTYYQVLTYQAVSRTEGMAGLERLMSGQVPAGIRTEAMAAWRGALLWESVSGQTVPLYDEWLSLHPDDREIRDLRQRALAEQGRLDAANDRMQGYTLLAQRRYGDAEALFRKALAVDDTDIEALGGLGYVAESRGQRERARAYFLRARALDPDHVARWDVALKSLDGWNMGAKGGRGGGPDLLVAGIARAIALGEFGRAQEGLEVLARRRGSQLTLLSLRGALARREGNTAEAIQDYRAIVQRWPDNADALFNLADIAAQDGQEDEARALIARLGRGHEAMVAHVQGQILAAQAERATSDDQRIALLLRAVETDPRNPWLRLHLAQALDRTDMPERRAQAARIMESLTASPTASTEALQAGMIYALDHNDDAMAQRLLARIRADDRSSDVDVLAQQIALAQQIRDIDAAPHFDRTGLMALADRADPSGARGRMIANAFIDHNMPQAAREVLVHEESLTPDPQPWEMLSYAGLYLQVHDAADARRCLDVYDQMAHRPDVHVTSDQTRLRLQIGLALRILDAEGLDAHGHARRAQAELAPLLAQYPNSVDLHLAMGRVYQARGEPVRALAEDQAALKLRPGNIYALAAAARDAGGADDMKTARAYAARLEAVAPDSPLTWEIRAELARMDHSMREQLSDLEHVHAQQCDMPGVVHCGRRESLKPDYRWPDIDSQYVNLRGAPLPDTYHYLHQDDQIQATDRQRVYLRDSISPQLDANTFVRSRTGTPGLRQLTEFAVPITATVPFGTWDHRLSFSVTPTLLFTGDPLDRANSARQFGTVAVNGAHAWAYHHYDTQGVGLNLSYFNRWFNADVGSSPLGFAETNVVGGVEFSPHLTDNLILRISGGRRMVTDSELSYAGERDPGTGRRWGGVTRNFGHGALEWGEAGWNAYAGGGFAYLEGHNVEGNTETEAGAGGSATVWQYHERQRLRVGADLIYFGYKKDSYFFTWGQGGYFSPHEYFAAMVPVEWSGHTNRWTWFLRGEAGYQEYHSRGAPYYPTSSLLQSEVTPPDSYGGYGASGLAGNARGRIVYQVDHRFRVGLEGGYTRSGPWSETDGMLLFHYAFDGQ</sequence>
<name>A0ABT3K5J9_9PROT</name>
<evidence type="ECO:0000256" key="3">
    <source>
        <dbReference type="ARBA" id="ARBA00005886"/>
    </source>
</evidence>
<keyword evidence="7" id="KW-0135">Cellulose biosynthesis</keyword>
<feature type="compositionally biased region" description="Low complexity" evidence="11">
    <location>
        <begin position="72"/>
        <end position="85"/>
    </location>
</feature>
<keyword evidence="12" id="KW-1133">Transmembrane helix</keyword>
<evidence type="ECO:0000256" key="4">
    <source>
        <dbReference type="ARBA" id="ARBA00022729"/>
    </source>
</evidence>
<evidence type="ECO:0000256" key="5">
    <source>
        <dbReference type="ARBA" id="ARBA00022737"/>
    </source>
</evidence>
<evidence type="ECO:0000256" key="1">
    <source>
        <dbReference type="ARBA" id="ARBA00004339"/>
    </source>
</evidence>
<feature type="compositionally biased region" description="Pro residues" evidence="11">
    <location>
        <begin position="395"/>
        <end position="405"/>
    </location>
</feature>
<dbReference type="InterPro" id="IPR011990">
    <property type="entry name" value="TPR-like_helical_dom_sf"/>
</dbReference>
<comment type="subcellular location">
    <subcellularLocation>
        <location evidence="1">Cell outer membrane</location>
        <topology evidence="1">Peripheral membrane protein</topology>
    </subcellularLocation>
</comment>
<dbReference type="Proteomes" id="UP001526337">
    <property type="component" value="Unassembled WGS sequence"/>
</dbReference>
<feature type="compositionally biased region" description="Low complexity" evidence="11">
    <location>
        <begin position="249"/>
        <end position="265"/>
    </location>
</feature>
<feature type="domain" description="Cellulose synthase operon C C-terminal" evidence="13">
    <location>
        <begin position="1515"/>
        <end position="1848"/>
    </location>
</feature>
<evidence type="ECO:0000256" key="7">
    <source>
        <dbReference type="ARBA" id="ARBA00022916"/>
    </source>
</evidence>
<feature type="compositionally biased region" description="Low complexity" evidence="11">
    <location>
        <begin position="406"/>
        <end position="433"/>
    </location>
</feature>
<proteinExistence type="inferred from homology"/>
<feature type="compositionally biased region" description="Low complexity" evidence="11">
    <location>
        <begin position="190"/>
        <end position="227"/>
    </location>
</feature>
<keyword evidence="6 10" id="KW-0802">TPR repeat</keyword>
<feature type="compositionally biased region" description="Acidic residues" evidence="11">
    <location>
        <begin position="366"/>
        <end position="375"/>
    </location>
</feature>
<dbReference type="RefSeq" id="WP_265176076.1">
    <property type="nucleotide sequence ID" value="NZ_JANGSQ010000102.1"/>
</dbReference>
<dbReference type="PROSITE" id="PS50005">
    <property type="entry name" value="TPR"/>
    <property type="match status" value="2"/>
</dbReference>
<comment type="caution">
    <text evidence="14">The sequence shown here is derived from an EMBL/GenBank/DDBJ whole genome shotgun (WGS) entry which is preliminary data.</text>
</comment>
<evidence type="ECO:0000313" key="15">
    <source>
        <dbReference type="Proteomes" id="UP001526337"/>
    </source>
</evidence>
<dbReference type="EMBL" id="JANGSQ010000102">
    <property type="protein sequence ID" value="MCW4590687.1"/>
    <property type="molecule type" value="Genomic_DNA"/>
</dbReference>
<evidence type="ECO:0000256" key="6">
    <source>
        <dbReference type="ARBA" id="ARBA00022803"/>
    </source>
</evidence>
<dbReference type="InterPro" id="IPR008410">
    <property type="entry name" value="BCSC_C"/>
</dbReference>
<feature type="compositionally biased region" description="Low complexity" evidence="11">
    <location>
        <begin position="450"/>
        <end position="481"/>
    </location>
</feature>
<keyword evidence="8 12" id="KW-0472">Membrane</keyword>
<evidence type="ECO:0000256" key="11">
    <source>
        <dbReference type="SAM" id="MobiDB-lite"/>
    </source>
</evidence>
<dbReference type="SUPFAM" id="SSF48452">
    <property type="entry name" value="TPR-like"/>
    <property type="match status" value="4"/>
</dbReference>
<feature type="region of interest" description="Disordered" evidence="11">
    <location>
        <begin position="72"/>
        <end position="608"/>
    </location>
</feature>
<keyword evidence="4" id="KW-0732">Signal</keyword>
<evidence type="ECO:0000313" key="14">
    <source>
        <dbReference type="EMBL" id="MCW4590687.1"/>
    </source>
</evidence>
<feature type="compositionally biased region" description="Acidic residues" evidence="11">
    <location>
        <begin position="435"/>
        <end position="449"/>
    </location>
</feature>
<feature type="repeat" description="TPR" evidence="10">
    <location>
        <begin position="907"/>
        <end position="940"/>
    </location>
</feature>
<feature type="compositionally biased region" description="Low complexity" evidence="11">
    <location>
        <begin position="323"/>
        <end position="365"/>
    </location>
</feature>
<dbReference type="InterPro" id="IPR019734">
    <property type="entry name" value="TPR_rpt"/>
</dbReference>
<dbReference type="PANTHER" id="PTHR12558">
    <property type="entry name" value="CELL DIVISION CYCLE 16,23,27"/>
    <property type="match status" value="1"/>
</dbReference>
<evidence type="ECO:0000256" key="10">
    <source>
        <dbReference type="PROSITE-ProRule" id="PRU00339"/>
    </source>
</evidence>
<reference evidence="14 15" key="1">
    <citation type="submission" date="2022-07" db="EMBL/GenBank/DDBJ databases">
        <title>Genome stability of Gluconacetobacter entanii AV429.</title>
        <authorList>
            <person name="Trcek J."/>
            <person name="Cepec E."/>
        </authorList>
    </citation>
    <scope>NUCLEOTIDE SEQUENCE [LARGE SCALE GENOMIC DNA]</scope>
    <source>
        <strain evidence="14 15">AV429_2022</strain>
    </source>
</reference>
<organism evidence="14 15">
    <name type="scientific">Gluconacetobacter entanii</name>
    <dbReference type="NCBI Taxonomy" id="108528"/>
    <lineage>
        <taxon>Bacteria</taxon>
        <taxon>Pseudomonadati</taxon>
        <taxon>Pseudomonadota</taxon>
        <taxon>Alphaproteobacteria</taxon>
        <taxon>Acetobacterales</taxon>
        <taxon>Acetobacteraceae</taxon>
        <taxon>Gluconacetobacter</taxon>
    </lineage>
</organism>
<keyword evidence="12" id="KW-0812">Transmembrane</keyword>
<feature type="region of interest" description="Disordered" evidence="11">
    <location>
        <begin position="1"/>
        <end position="24"/>
    </location>
</feature>
<feature type="compositionally biased region" description="Acidic residues" evidence="11">
    <location>
        <begin position="298"/>
        <end position="307"/>
    </location>
</feature>
<feature type="compositionally biased region" description="Acidic residues" evidence="11">
    <location>
        <begin position="229"/>
        <end position="238"/>
    </location>
</feature>
<keyword evidence="5" id="KW-0677">Repeat</keyword>
<dbReference type="Pfam" id="PF05420">
    <property type="entry name" value="BCSC_C"/>
    <property type="match status" value="1"/>
</dbReference>
<dbReference type="Pfam" id="PF13432">
    <property type="entry name" value="TPR_16"/>
    <property type="match status" value="1"/>
</dbReference>
<dbReference type="PANTHER" id="PTHR12558:SF13">
    <property type="entry name" value="CELL DIVISION CYCLE PROTEIN 27 HOMOLOG"/>
    <property type="match status" value="1"/>
</dbReference>
<evidence type="ECO:0000256" key="8">
    <source>
        <dbReference type="ARBA" id="ARBA00023136"/>
    </source>
</evidence>